<dbReference type="Proteomes" id="UP000827092">
    <property type="component" value="Unassembled WGS sequence"/>
</dbReference>
<reference evidence="2 3" key="1">
    <citation type="journal article" date="2022" name="Nat. Ecol. Evol.">
        <title>A masculinizing supergene underlies an exaggerated male reproductive morph in a spider.</title>
        <authorList>
            <person name="Hendrickx F."/>
            <person name="De Corte Z."/>
            <person name="Sonet G."/>
            <person name="Van Belleghem S.M."/>
            <person name="Kostlbacher S."/>
            <person name="Vangestel C."/>
        </authorList>
    </citation>
    <scope>NUCLEOTIDE SEQUENCE [LARGE SCALE GENOMIC DNA]</scope>
    <source>
        <strain evidence="2">W744_W776</strain>
    </source>
</reference>
<dbReference type="AlphaFoldDB" id="A0AAV6TI43"/>
<evidence type="ECO:0000256" key="1">
    <source>
        <dbReference type="SAM" id="MobiDB-lite"/>
    </source>
</evidence>
<dbReference type="EMBL" id="JAFNEN010003958">
    <property type="protein sequence ID" value="KAG8171454.1"/>
    <property type="molecule type" value="Genomic_DNA"/>
</dbReference>
<organism evidence="2 3">
    <name type="scientific">Oedothorax gibbosus</name>
    <dbReference type="NCBI Taxonomy" id="931172"/>
    <lineage>
        <taxon>Eukaryota</taxon>
        <taxon>Metazoa</taxon>
        <taxon>Ecdysozoa</taxon>
        <taxon>Arthropoda</taxon>
        <taxon>Chelicerata</taxon>
        <taxon>Arachnida</taxon>
        <taxon>Araneae</taxon>
        <taxon>Araneomorphae</taxon>
        <taxon>Entelegynae</taxon>
        <taxon>Araneoidea</taxon>
        <taxon>Linyphiidae</taxon>
        <taxon>Erigoninae</taxon>
        <taxon>Oedothorax</taxon>
    </lineage>
</organism>
<feature type="compositionally biased region" description="Basic and acidic residues" evidence="1">
    <location>
        <begin position="1"/>
        <end position="23"/>
    </location>
</feature>
<keyword evidence="3" id="KW-1185">Reference proteome</keyword>
<sequence>MSPRRELSEDRNLRVEQKGKSSLDLDFSMNTDSPPPSRRKQGLSILDFYEFYARGVRRGHRYNWPRAAKRHSDVAFCIPSMSALPIMRSRNSPALDFSPLIGNVRGLDRREKG</sequence>
<protein>
    <submittedName>
        <fullName evidence="2">Uncharacterized protein</fullName>
    </submittedName>
</protein>
<proteinExistence type="predicted"/>
<accession>A0AAV6TI43</accession>
<evidence type="ECO:0000313" key="3">
    <source>
        <dbReference type="Proteomes" id="UP000827092"/>
    </source>
</evidence>
<evidence type="ECO:0000313" key="2">
    <source>
        <dbReference type="EMBL" id="KAG8171454.1"/>
    </source>
</evidence>
<gene>
    <name evidence="2" type="ORF">JTE90_019393</name>
</gene>
<comment type="caution">
    <text evidence="2">The sequence shown here is derived from an EMBL/GenBank/DDBJ whole genome shotgun (WGS) entry which is preliminary data.</text>
</comment>
<feature type="region of interest" description="Disordered" evidence="1">
    <location>
        <begin position="1"/>
        <end position="41"/>
    </location>
</feature>
<name>A0AAV6TI43_9ARAC</name>